<dbReference type="EMBL" id="KB468135">
    <property type="protein sequence ID" value="PCH43069.1"/>
    <property type="molecule type" value="Genomic_DNA"/>
</dbReference>
<proteinExistence type="inferred from homology"/>
<protein>
    <recommendedName>
        <fullName evidence="3">PIH1 N-terminal domain-containing protein</fullName>
    </recommendedName>
</protein>
<dbReference type="GO" id="GO:1990904">
    <property type="term" value="C:ribonucleoprotein complex"/>
    <property type="evidence" value="ECO:0007669"/>
    <property type="project" value="TreeGrafter"/>
</dbReference>
<name>A0A2H3JVZ0_WOLCO</name>
<evidence type="ECO:0000313" key="4">
    <source>
        <dbReference type="EMBL" id="PCH43069.1"/>
    </source>
</evidence>
<dbReference type="GO" id="GO:0097255">
    <property type="term" value="C:R2TP complex"/>
    <property type="evidence" value="ECO:0007669"/>
    <property type="project" value="TreeGrafter"/>
</dbReference>
<sequence length="317" mass="34073">MSLRVSLAPTPGFCIKSTARAGAVCPLATPSPDPATDLDVPAPRTLAVPHGRKVFLNVAWDPNVPPPPPGADDAIQRAMHADAAAEDGDDDWFVPVVLSEPRETADKAGRPAVVFDAVCNSSLKHRTAADPAFRTFLTELALQRLESTYPPLSLDRRIGTPNLRSKGPLMPRTVRVPASLFPDGATLGTDPSKGGGRKLVEELHGEGDGKKSLKGILKKPAAKEQTLPSPKYTWAQADGKSCLRVQVPGMTREHISSATLDVEPRCILLHAPPLYALDVRLEDARPPGAQNGDTREFDVEAARAEWRVQEGMLVVYV</sequence>
<dbReference type="Pfam" id="PF08190">
    <property type="entry name" value="PIH1"/>
    <property type="match status" value="1"/>
</dbReference>
<evidence type="ECO:0000259" key="3">
    <source>
        <dbReference type="Pfam" id="PF08190"/>
    </source>
</evidence>
<dbReference type="AlphaFoldDB" id="A0A2H3JVZ0"/>
<dbReference type="GO" id="GO:0006364">
    <property type="term" value="P:rRNA processing"/>
    <property type="evidence" value="ECO:0007669"/>
    <property type="project" value="TreeGrafter"/>
</dbReference>
<evidence type="ECO:0000256" key="2">
    <source>
        <dbReference type="SAM" id="MobiDB-lite"/>
    </source>
</evidence>
<evidence type="ECO:0000256" key="1">
    <source>
        <dbReference type="ARBA" id="ARBA00008511"/>
    </source>
</evidence>
<dbReference type="PANTHER" id="PTHR22997">
    <property type="entry name" value="PIH1 DOMAIN-CONTAINING PROTEIN 1"/>
    <property type="match status" value="1"/>
</dbReference>
<evidence type="ECO:0000313" key="5">
    <source>
        <dbReference type="Proteomes" id="UP000218811"/>
    </source>
</evidence>
<dbReference type="PANTHER" id="PTHR22997:SF0">
    <property type="entry name" value="PIH1 DOMAIN-CONTAINING PROTEIN 1"/>
    <property type="match status" value="1"/>
</dbReference>
<feature type="region of interest" description="Disordered" evidence="2">
    <location>
        <begin position="180"/>
        <end position="200"/>
    </location>
</feature>
<feature type="domain" description="PIH1 N-terminal" evidence="3">
    <location>
        <begin position="49"/>
        <end position="177"/>
    </location>
</feature>
<dbReference type="GO" id="GO:0000492">
    <property type="term" value="P:box C/D snoRNP assembly"/>
    <property type="evidence" value="ECO:0007669"/>
    <property type="project" value="TreeGrafter"/>
</dbReference>
<dbReference type="OMA" id="FQRIEAQ"/>
<organism evidence="4 5">
    <name type="scientific">Wolfiporia cocos (strain MD-104)</name>
    <name type="common">Brown rot fungus</name>
    <dbReference type="NCBI Taxonomy" id="742152"/>
    <lineage>
        <taxon>Eukaryota</taxon>
        <taxon>Fungi</taxon>
        <taxon>Dikarya</taxon>
        <taxon>Basidiomycota</taxon>
        <taxon>Agaricomycotina</taxon>
        <taxon>Agaricomycetes</taxon>
        <taxon>Polyporales</taxon>
        <taxon>Phaeolaceae</taxon>
        <taxon>Wolfiporia</taxon>
    </lineage>
</organism>
<gene>
    <name evidence="4" type="ORF">WOLCODRAFT_121465</name>
</gene>
<accession>A0A2H3JVZ0</accession>
<dbReference type="InterPro" id="IPR012981">
    <property type="entry name" value="PIH1_N"/>
</dbReference>
<dbReference type="InterPro" id="IPR050734">
    <property type="entry name" value="PIH1/Kintoun_subfamily"/>
</dbReference>
<dbReference type="GO" id="GO:0005737">
    <property type="term" value="C:cytoplasm"/>
    <property type="evidence" value="ECO:0007669"/>
    <property type="project" value="TreeGrafter"/>
</dbReference>
<dbReference type="OrthoDB" id="5135119at2759"/>
<reference evidence="4 5" key="1">
    <citation type="journal article" date="2012" name="Science">
        <title>The Paleozoic origin of enzymatic lignin decomposition reconstructed from 31 fungal genomes.</title>
        <authorList>
            <person name="Floudas D."/>
            <person name="Binder M."/>
            <person name="Riley R."/>
            <person name="Barry K."/>
            <person name="Blanchette R.A."/>
            <person name="Henrissat B."/>
            <person name="Martinez A.T."/>
            <person name="Otillar R."/>
            <person name="Spatafora J.W."/>
            <person name="Yadav J.S."/>
            <person name="Aerts A."/>
            <person name="Benoit I."/>
            <person name="Boyd A."/>
            <person name="Carlson A."/>
            <person name="Copeland A."/>
            <person name="Coutinho P.M."/>
            <person name="de Vries R.P."/>
            <person name="Ferreira P."/>
            <person name="Findley K."/>
            <person name="Foster B."/>
            <person name="Gaskell J."/>
            <person name="Glotzer D."/>
            <person name="Gorecki P."/>
            <person name="Heitman J."/>
            <person name="Hesse C."/>
            <person name="Hori C."/>
            <person name="Igarashi K."/>
            <person name="Jurgens J.A."/>
            <person name="Kallen N."/>
            <person name="Kersten P."/>
            <person name="Kohler A."/>
            <person name="Kuees U."/>
            <person name="Kumar T.K.A."/>
            <person name="Kuo A."/>
            <person name="LaButti K."/>
            <person name="Larrondo L.F."/>
            <person name="Lindquist E."/>
            <person name="Ling A."/>
            <person name="Lombard V."/>
            <person name="Lucas S."/>
            <person name="Lundell T."/>
            <person name="Martin R."/>
            <person name="McLaughlin D.J."/>
            <person name="Morgenstern I."/>
            <person name="Morin E."/>
            <person name="Murat C."/>
            <person name="Nagy L.G."/>
            <person name="Nolan M."/>
            <person name="Ohm R.A."/>
            <person name="Patyshakuliyeva A."/>
            <person name="Rokas A."/>
            <person name="Ruiz-Duenas F.J."/>
            <person name="Sabat G."/>
            <person name="Salamov A."/>
            <person name="Samejima M."/>
            <person name="Schmutz J."/>
            <person name="Slot J.C."/>
            <person name="St John F."/>
            <person name="Stenlid J."/>
            <person name="Sun H."/>
            <person name="Sun S."/>
            <person name="Syed K."/>
            <person name="Tsang A."/>
            <person name="Wiebenga A."/>
            <person name="Young D."/>
            <person name="Pisabarro A."/>
            <person name="Eastwood D.C."/>
            <person name="Martin F."/>
            <person name="Cullen D."/>
            <person name="Grigoriev I.V."/>
            <person name="Hibbett D.S."/>
        </authorList>
    </citation>
    <scope>NUCLEOTIDE SEQUENCE [LARGE SCALE GENOMIC DNA]</scope>
    <source>
        <strain evidence="4 5">MD-104</strain>
    </source>
</reference>
<dbReference type="Proteomes" id="UP000218811">
    <property type="component" value="Unassembled WGS sequence"/>
</dbReference>
<comment type="similarity">
    <text evidence="1">Belongs to the PIH1 family.</text>
</comment>
<keyword evidence="5" id="KW-1185">Reference proteome</keyword>
<dbReference type="STRING" id="742152.A0A2H3JVZ0"/>